<feature type="signal peptide" evidence="5">
    <location>
        <begin position="1"/>
        <end position="26"/>
    </location>
</feature>
<dbReference type="eggNOG" id="COG4124">
    <property type="taxonomic scope" value="Bacteria"/>
</dbReference>
<dbReference type="Pfam" id="PF02156">
    <property type="entry name" value="Glyco_hydro_26"/>
    <property type="match status" value="1"/>
</dbReference>
<dbReference type="EMBL" id="CM001487">
    <property type="protein sequence ID" value="EIM57863.1"/>
    <property type="molecule type" value="Genomic_DNA"/>
</dbReference>
<dbReference type="OrthoDB" id="9802773at2"/>
<sequence length="581" mass="66584">MNIKKSMALVLAAGMMMGMTPASAFAADDTSYTKFPYTIEAEDMDNTKGELITKVYQDEFPGYSGKGFVYLTNKNFSFTVNVKEDGMYELTTRALQFITDEGRMQTVSVNGTDYTKVIPMTRDWIDFDFGMVRLHKGKNTLTFKPIYGYMVMDTVTLEEAKFPSLSPATDKPCDPKADASAKELLKYLKKVYGKHILSGQQEIYGGGHKNQTTIRYDAATNTCKDSSGKTYSFKEEDKAVADDGSKFVWHCYDEDGQVYDYDSQNRGYSYCDYDYEMKYLEKTTGKLPAIRGFDFGSYCPCYKWDDGVANRMIDWGKNKGGICTASWHVNVPKVMSSYTYNEPLDFSATTYTPQTDFVTANCLKKGTAEYDYYNLCVKNLATELKKIQKAGVPIIFRPFHEAEGNGGLDGSGAWFWWSKEGADVFKALWKNLYKQLTEDYGIHNLIWEENLYTWSNTSKEWYVGDEYTDLVAYDKYNTQYHRHDGKTSGPNLDAESGYFWELNDYVKGRKMVAMAENDSIPSLDNLKVEHASWLYFCPWYDDEQSPFVSGTQYQDKKELTKLYKSNYCITLDELPKWKSTK</sequence>
<accession>I5AVP0</accession>
<dbReference type="SUPFAM" id="SSF51445">
    <property type="entry name" value="(Trans)glycosidases"/>
    <property type="match status" value="1"/>
</dbReference>
<dbReference type="AlphaFoldDB" id="I5AVP0"/>
<dbReference type="SUPFAM" id="SSF49785">
    <property type="entry name" value="Galactose-binding domain-like"/>
    <property type="match status" value="1"/>
</dbReference>
<dbReference type="GO" id="GO:0016985">
    <property type="term" value="F:mannan endo-1,4-beta-mannosidase activity"/>
    <property type="evidence" value="ECO:0007669"/>
    <property type="project" value="InterPro"/>
</dbReference>
<dbReference type="PRINTS" id="PR00739">
    <property type="entry name" value="GLHYDRLASE26"/>
</dbReference>
<proteinExistence type="inferred from homology"/>
<feature type="active site" description="Nucleophile" evidence="4">
    <location>
        <position position="516"/>
    </location>
</feature>
<dbReference type="STRING" id="633697.EubceDRAFT1_2103"/>
<reference evidence="7 8" key="1">
    <citation type="submission" date="2010-08" db="EMBL/GenBank/DDBJ databases">
        <authorList>
            <consortium name="US DOE Joint Genome Institute (JGI-PGF)"/>
            <person name="Lucas S."/>
            <person name="Copeland A."/>
            <person name="Lapidus A."/>
            <person name="Cheng J.-F."/>
            <person name="Bruce D."/>
            <person name="Goodwin L."/>
            <person name="Pitluck S."/>
            <person name="Land M.L."/>
            <person name="Hauser L."/>
            <person name="Chang Y.-J."/>
            <person name="Anderson I.J."/>
            <person name="Johnson E."/>
            <person name="Mulhopadhyay B."/>
            <person name="Kyrpides N."/>
            <person name="Woyke T.J."/>
        </authorList>
    </citation>
    <scope>NUCLEOTIDE SEQUENCE [LARGE SCALE GENOMIC DNA]</scope>
    <source>
        <strain evidence="7 8">6</strain>
    </source>
</reference>
<feature type="active site" description="Proton donor" evidence="4">
    <location>
        <position position="401"/>
    </location>
</feature>
<gene>
    <name evidence="7" type="ORF">EubceDRAFT1_2103</name>
</gene>
<evidence type="ECO:0000256" key="5">
    <source>
        <dbReference type="SAM" id="SignalP"/>
    </source>
</evidence>
<protein>
    <submittedName>
        <fullName evidence="7">Beta-mannanase</fullName>
    </submittedName>
</protein>
<evidence type="ECO:0000313" key="8">
    <source>
        <dbReference type="Proteomes" id="UP000005753"/>
    </source>
</evidence>
<evidence type="ECO:0000256" key="1">
    <source>
        <dbReference type="ARBA" id="ARBA00007754"/>
    </source>
</evidence>
<keyword evidence="3 4" id="KW-0326">Glycosidase</keyword>
<organism evidence="7 8">
    <name type="scientific">Eubacterium cellulosolvens (strain ATCC 43171 / JCM 9499 / 6)</name>
    <name type="common">Cillobacterium cellulosolvens</name>
    <dbReference type="NCBI Taxonomy" id="633697"/>
    <lineage>
        <taxon>Bacteria</taxon>
        <taxon>Bacillati</taxon>
        <taxon>Bacillota</taxon>
        <taxon>Clostridia</taxon>
        <taxon>Eubacteriales</taxon>
        <taxon>Eubacteriaceae</taxon>
        <taxon>Eubacterium</taxon>
    </lineage>
</organism>
<name>I5AVP0_EUBC6</name>
<comment type="similarity">
    <text evidence="1 4">Belongs to the glycosyl hydrolase 26 family.</text>
</comment>
<keyword evidence="8" id="KW-1185">Reference proteome</keyword>
<dbReference type="InterPro" id="IPR017853">
    <property type="entry name" value="GH"/>
</dbReference>
<keyword evidence="2 4" id="KW-0378">Hydrolase</keyword>
<dbReference type="InterPro" id="IPR022790">
    <property type="entry name" value="GH26_dom"/>
</dbReference>
<evidence type="ECO:0000256" key="3">
    <source>
        <dbReference type="ARBA" id="ARBA00023295"/>
    </source>
</evidence>
<dbReference type="InterPro" id="IPR000805">
    <property type="entry name" value="Glyco_hydro_26"/>
</dbReference>
<dbReference type="GO" id="GO:0006080">
    <property type="term" value="P:substituted mannan metabolic process"/>
    <property type="evidence" value="ECO:0007669"/>
    <property type="project" value="InterPro"/>
</dbReference>
<dbReference type="HOGENOM" id="CLU_016930_1_0_9"/>
<dbReference type="Gene3D" id="2.60.120.260">
    <property type="entry name" value="Galactose-binding domain-like"/>
    <property type="match status" value="1"/>
</dbReference>
<dbReference type="PROSITE" id="PS51764">
    <property type="entry name" value="GH26"/>
    <property type="match status" value="1"/>
</dbReference>
<evidence type="ECO:0000256" key="4">
    <source>
        <dbReference type="PROSITE-ProRule" id="PRU01100"/>
    </source>
</evidence>
<dbReference type="PANTHER" id="PTHR40079">
    <property type="entry name" value="MANNAN ENDO-1,4-BETA-MANNOSIDASE E-RELATED"/>
    <property type="match status" value="1"/>
</dbReference>
<dbReference type="InterPro" id="IPR008979">
    <property type="entry name" value="Galactose-bd-like_sf"/>
</dbReference>
<dbReference type="Proteomes" id="UP000005753">
    <property type="component" value="Chromosome"/>
</dbReference>
<reference evidence="7 8" key="2">
    <citation type="submission" date="2012-02" db="EMBL/GenBank/DDBJ databases">
        <title>Improved High-Quality Draft sequence of Eubacterium cellulosolvens 6.</title>
        <authorList>
            <consortium name="US DOE Joint Genome Institute"/>
            <person name="Lucas S."/>
            <person name="Han J."/>
            <person name="Lapidus A."/>
            <person name="Cheng J.-F."/>
            <person name="Goodwin L."/>
            <person name="Pitluck S."/>
            <person name="Peters L."/>
            <person name="Mikhailova N."/>
            <person name="Gu W."/>
            <person name="Detter J.C."/>
            <person name="Han C."/>
            <person name="Tapia R."/>
            <person name="Land M."/>
            <person name="Hauser L."/>
            <person name="Kyrpides N."/>
            <person name="Ivanova N."/>
            <person name="Pagani I."/>
            <person name="Johnson E."/>
            <person name="Mukhopadhyay B."/>
            <person name="Anderson I."/>
            <person name="Woyke T."/>
        </authorList>
    </citation>
    <scope>NUCLEOTIDE SEQUENCE [LARGE SCALE GENOMIC DNA]</scope>
    <source>
        <strain evidence="7 8">6</strain>
    </source>
</reference>
<dbReference type="Gene3D" id="3.20.20.80">
    <property type="entry name" value="Glycosidases"/>
    <property type="match status" value="1"/>
</dbReference>
<dbReference type="PANTHER" id="PTHR40079:SF4">
    <property type="entry name" value="GH26 DOMAIN-CONTAINING PROTEIN-RELATED"/>
    <property type="match status" value="1"/>
</dbReference>
<evidence type="ECO:0000313" key="7">
    <source>
        <dbReference type="EMBL" id="EIM57863.1"/>
    </source>
</evidence>
<evidence type="ECO:0000256" key="2">
    <source>
        <dbReference type="ARBA" id="ARBA00022801"/>
    </source>
</evidence>
<feature type="domain" description="GH26" evidence="6">
    <location>
        <begin position="179"/>
        <end position="572"/>
    </location>
</feature>
<feature type="chain" id="PRO_5003699371" evidence="5">
    <location>
        <begin position="27"/>
        <end position="581"/>
    </location>
</feature>
<keyword evidence="5" id="KW-0732">Signal</keyword>
<evidence type="ECO:0000259" key="6">
    <source>
        <dbReference type="PROSITE" id="PS51764"/>
    </source>
</evidence>